<dbReference type="STRING" id="1196324.A374_08859"/>
<dbReference type="AlphaFoldDB" id="I8UGI1"/>
<dbReference type="eggNOG" id="ENOG5032W2M">
    <property type="taxonomic scope" value="Bacteria"/>
</dbReference>
<proteinExistence type="predicted"/>
<evidence type="ECO:0000313" key="1">
    <source>
        <dbReference type="EMBL" id="EIT85933.1"/>
    </source>
</evidence>
<reference evidence="1 2" key="1">
    <citation type="journal article" date="2012" name="J. Bacteriol.">
        <title>Genome of Bacillus macauensis ZFHKF-1, a Long-Chain-Forming Bacterium.</title>
        <authorList>
            <person name="Cai L."/>
            <person name="Zhang T."/>
        </authorList>
    </citation>
    <scope>NUCLEOTIDE SEQUENCE [LARGE SCALE GENOMIC DNA]</scope>
    <source>
        <strain evidence="1 2">ZFHKF-1</strain>
    </source>
</reference>
<protein>
    <submittedName>
        <fullName evidence="1">Phage transcriptional regulator, ArpU family protein</fullName>
    </submittedName>
</protein>
<evidence type="ECO:0000313" key="2">
    <source>
        <dbReference type="Proteomes" id="UP000004080"/>
    </source>
</evidence>
<organism evidence="1 2">
    <name type="scientific">Fictibacillus macauensis ZFHKF-1</name>
    <dbReference type="NCBI Taxonomy" id="1196324"/>
    <lineage>
        <taxon>Bacteria</taxon>
        <taxon>Bacillati</taxon>
        <taxon>Bacillota</taxon>
        <taxon>Bacilli</taxon>
        <taxon>Bacillales</taxon>
        <taxon>Fictibacillaceae</taxon>
        <taxon>Fictibacillus</taxon>
    </lineage>
</organism>
<dbReference type="EMBL" id="AKKV01000024">
    <property type="protein sequence ID" value="EIT85933.1"/>
    <property type="molecule type" value="Genomic_DNA"/>
</dbReference>
<comment type="caution">
    <text evidence="1">The sequence shown here is derived from an EMBL/GenBank/DDBJ whole genome shotgun (WGS) entry which is preliminary data.</text>
</comment>
<name>I8UGI1_9BACL</name>
<dbReference type="OrthoDB" id="1797434at2"/>
<gene>
    <name evidence="1" type="ORF">A374_08859</name>
</gene>
<dbReference type="RefSeq" id="WP_007201865.1">
    <property type="nucleotide sequence ID" value="NZ_AKKV01000024.1"/>
</dbReference>
<dbReference type="NCBIfam" id="TIGR01637">
    <property type="entry name" value="phage_arpU"/>
    <property type="match status" value="1"/>
</dbReference>
<dbReference type="PATRIC" id="fig|1196324.3.peg.1811"/>
<dbReference type="InterPro" id="IPR006524">
    <property type="entry name" value="ArpU-like"/>
</dbReference>
<keyword evidence="2" id="KW-1185">Reference proteome</keyword>
<dbReference type="Proteomes" id="UP000004080">
    <property type="component" value="Unassembled WGS sequence"/>
</dbReference>
<sequence>MSFELPELDRRATQRAVESALERYRLYKFVLFEEREAAITASSEVRYHGPTNQTSDQTGDIATYNVNEQQLRTNFVDRVERAVNRLPKMERFLIEERYMCSEAEYLTDMNVYCHKFQPPISHVTYAKIRWKAFYRLALNLNLASLKTGKDDGQ</sequence>
<accession>I8UGI1</accession>